<evidence type="ECO:0000256" key="2">
    <source>
        <dbReference type="ARBA" id="ARBA00038358"/>
    </source>
</evidence>
<dbReference type="Pfam" id="PF07470">
    <property type="entry name" value="Glyco_hydro_88"/>
    <property type="match status" value="1"/>
</dbReference>
<evidence type="ECO:0000313" key="4">
    <source>
        <dbReference type="Proteomes" id="UP000653578"/>
    </source>
</evidence>
<accession>A0ABX1XLM2</accession>
<dbReference type="InterPro" id="IPR008928">
    <property type="entry name" value="6-hairpin_glycosidase_sf"/>
</dbReference>
<dbReference type="PANTHER" id="PTHR36845">
    <property type="entry name" value="HYDROLASE, PUTATIVE (AFU_ORTHOLOGUE AFUA_7G05090)-RELATED"/>
    <property type="match status" value="1"/>
</dbReference>
<keyword evidence="4" id="KW-1185">Reference proteome</keyword>
<dbReference type="SUPFAM" id="SSF48208">
    <property type="entry name" value="Six-hairpin glycosidases"/>
    <property type="match status" value="1"/>
</dbReference>
<protein>
    <submittedName>
        <fullName evidence="3">Glycosyl hydrolase</fullName>
    </submittedName>
</protein>
<dbReference type="RefSeq" id="WP_171637840.1">
    <property type="nucleotide sequence ID" value="NZ_WHNY01000092.1"/>
</dbReference>
<organism evidence="3 4">
    <name type="scientific">Paenibacillus plantarum</name>
    <dbReference type="NCBI Taxonomy" id="2654975"/>
    <lineage>
        <taxon>Bacteria</taxon>
        <taxon>Bacillati</taxon>
        <taxon>Bacillota</taxon>
        <taxon>Bacilli</taxon>
        <taxon>Bacillales</taxon>
        <taxon>Paenibacillaceae</taxon>
        <taxon>Paenibacillus</taxon>
    </lineage>
</organism>
<comment type="caution">
    <text evidence="3">The sequence shown here is derived from an EMBL/GenBank/DDBJ whole genome shotgun (WGS) entry which is preliminary data.</text>
</comment>
<keyword evidence="1 3" id="KW-0378">Hydrolase</keyword>
<dbReference type="InterPro" id="IPR012341">
    <property type="entry name" value="6hp_glycosidase-like_sf"/>
</dbReference>
<dbReference type="Gene3D" id="1.50.10.10">
    <property type="match status" value="1"/>
</dbReference>
<evidence type="ECO:0000313" key="3">
    <source>
        <dbReference type="EMBL" id="NOU69445.1"/>
    </source>
</evidence>
<dbReference type="GO" id="GO:0016787">
    <property type="term" value="F:hydrolase activity"/>
    <property type="evidence" value="ECO:0007669"/>
    <property type="project" value="UniProtKB-KW"/>
</dbReference>
<gene>
    <name evidence="3" type="ORF">GC096_36115</name>
</gene>
<dbReference type="InterPro" id="IPR010905">
    <property type="entry name" value="Glyco_hydro_88"/>
</dbReference>
<proteinExistence type="inferred from homology"/>
<dbReference type="Proteomes" id="UP000653578">
    <property type="component" value="Unassembled WGS sequence"/>
</dbReference>
<dbReference type="EMBL" id="WHNY01000092">
    <property type="protein sequence ID" value="NOU69445.1"/>
    <property type="molecule type" value="Genomic_DNA"/>
</dbReference>
<comment type="similarity">
    <text evidence="2">Belongs to the glycosyl hydrolase 88 family.</text>
</comment>
<sequence>MTEQTSKAWMEEAWQRVVAKVGRTSVRIGDSFPYVSINGRYNAEPCDWWTNGFWPGLLWLLYRETGEARLQALAEFCEAKLDEPLQAYEPLHHDVGFMWSLSAVANYKLTGNTLSKRRALTAASHLMGRYNARGHFLRAWNGGDQQGWAIIDCMMNLPLLYWASETTQDPRFRHVAVEHANMALKEFVREDGSVYHIVCFDPETGERLEARGGQGYAADSGWSRGTAWAIYGFTLSYKYTGDLQYLQAAKKIAHYFLANLAEDCVPNWDFRAPLEENMAKDSTASACAASGLLELSRLVPAAEAELYASAGAKIVQTLYERYGAWDCDDEEALIVMGTANRPRQTYVNVPIIYGDYFFTEALLKLRERTELFW</sequence>
<dbReference type="PANTHER" id="PTHR36845:SF1">
    <property type="entry name" value="HYDROLASE, PUTATIVE (AFU_ORTHOLOGUE AFUA_7G05090)-RELATED"/>
    <property type="match status" value="1"/>
</dbReference>
<evidence type="ECO:0000256" key="1">
    <source>
        <dbReference type="ARBA" id="ARBA00022801"/>
    </source>
</evidence>
<name>A0ABX1XLM2_9BACL</name>
<reference evidence="3 4" key="1">
    <citation type="submission" date="2019-10" db="EMBL/GenBank/DDBJ databases">
        <title>Description of Paenibacillus humi sp. nov.</title>
        <authorList>
            <person name="Carlier A."/>
            <person name="Qi S."/>
        </authorList>
    </citation>
    <scope>NUCLEOTIDE SEQUENCE [LARGE SCALE GENOMIC DNA]</scope>
    <source>
        <strain evidence="3 4">LMG 31461</strain>
    </source>
</reference>
<dbReference type="InterPro" id="IPR052369">
    <property type="entry name" value="UG_Glycosaminoglycan_Hydrolase"/>
</dbReference>